<evidence type="ECO:0000313" key="2">
    <source>
        <dbReference type="EMBL" id="EHO63684.1"/>
    </source>
</evidence>
<gene>
    <name evidence="2" type="ORF">HMPREF9453_00398</name>
</gene>
<evidence type="ECO:0000313" key="3">
    <source>
        <dbReference type="Proteomes" id="UP000003277"/>
    </source>
</evidence>
<accession>H1CYG0</accession>
<feature type="transmembrane region" description="Helical" evidence="1">
    <location>
        <begin position="5"/>
        <end position="21"/>
    </location>
</feature>
<evidence type="ECO:0000256" key="1">
    <source>
        <dbReference type="SAM" id="Phobius"/>
    </source>
</evidence>
<feature type="transmembrane region" description="Helical" evidence="1">
    <location>
        <begin position="59"/>
        <end position="92"/>
    </location>
</feature>
<dbReference type="RefSeq" id="WP_008858904.1">
    <property type="nucleotide sequence ID" value="NZ_JH591187.1"/>
</dbReference>
<protein>
    <submittedName>
        <fullName evidence="2">Uncharacterized protein</fullName>
    </submittedName>
</protein>
<dbReference type="AlphaFoldDB" id="H1CYG0"/>
<keyword evidence="1" id="KW-0812">Transmembrane</keyword>
<dbReference type="EMBL" id="ADLT01000013">
    <property type="protein sequence ID" value="EHO63684.1"/>
    <property type="molecule type" value="Genomic_DNA"/>
</dbReference>
<sequence length="101" mass="11385">MISMTWIYIMLLMLAGSFILQMVPLLIYFPAVLVVNILIFIIAFILIRRDPYVEKRGNILFMAGLTVINILTDLGILSYLMSWAAFAALVVWSMFGGGRGH</sequence>
<keyword evidence="3" id="KW-1185">Reference proteome</keyword>
<keyword evidence="1" id="KW-0472">Membrane</keyword>
<comment type="caution">
    <text evidence="2">The sequence shown here is derived from an EMBL/GenBank/DDBJ whole genome shotgun (WGS) entry which is preliminary data.</text>
</comment>
<dbReference type="Proteomes" id="UP000003277">
    <property type="component" value="Unassembled WGS sequence"/>
</dbReference>
<dbReference type="PATRIC" id="fig|742743.3.peg.409"/>
<proteinExistence type="predicted"/>
<name>H1CYG0_9FIRM</name>
<keyword evidence="1" id="KW-1133">Transmembrane helix</keyword>
<reference evidence="2 3" key="1">
    <citation type="submission" date="2011-11" db="EMBL/GenBank/DDBJ databases">
        <title>The Genome Sequence of Dialister succinatiphilus YIT 11850.</title>
        <authorList>
            <consortium name="The Broad Institute Genome Sequencing Platform"/>
            <person name="Earl A."/>
            <person name="Ward D."/>
            <person name="Feldgarden M."/>
            <person name="Gevers D."/>
            <person name="Morotomi M."/>
            <person name="Young S.K."/>
            <person name="Zeng Q."/>
            <person name="Gargeya S."/>
            <person name="Fitzgerald M."/>
            <person name="Haas B."/>
            <person name="Abouelleil A."/>
            <person name="Alvarado L."/>
            <person name="Arachchi H.M."/>
            <person name="Berlin A."/>
            <person name="Brown A."/>
            <person name="Chapman S.B."/>
            <person name="Dunbar C."/>
            <person name="Gearin G."/>
            <person name="Goldberg J."/>
            <person name="Griggs A."/>
            <person name="Gujja S."/>
            <person name="Heiman D."/>
            <person name="Howarth C."/>
            <person name="Lui A."/>
            <person name="MacDonald P.J.P."/>
            <person name="Montmayeur A."/>
            <person name="Murphy C."/>
            <person name="Neiman D."/>
            <person name="Pearson M."/>
            <person name="Priest M."/>
            <person name="Roberts A."/>
            <person name="Saif S."/>
            <person name="Shea T."/>
            <person name="Sisk P."/>
            <person name="Stolte C."/>
            <person name="Sykes S."/>
            <person name="Wortman J."/>
            <person name="Nusbaum C."/>
            <person name="Birren B."/>
        </authorList>
    </citation>
    <scope>NUCLEOTIDE SEQUENCE [LARGE SCALE GENOMIC DNA]</scope>
    <source>
        <strain evidence="2 3">YIT 11850</strain>
    </source>
</reference>
<organism evidence="2 3">
    <name type="scientific">Dialister succinatiphilus YIT 11850</name>
    <dbReference type="NCBI Taxonomy" id="742743"/>
    <lineage>
        <taxon>Bacteria</taxon>
        <taxon>Bacillati</taxon>
        <taxon>Bacillota</taxon>
        <taxon>Negativicutes</taxon>
        <taxon>Veillonellales</taxon>
        <taxon>Veillonellaceae</taxon>
        <taxon>Dialister</taxon>
    </lineage>
</organism>
<feature type="transmembrane region" description="Helical" evidence="1">
    <location>
        <begin position="27"/>
        <end position="47"/>
    </location>
</feature>
<dbReference type="HOGENOM" id="CLU_2286989_0_0_9"/>